<protein>
    <submittedName>
        <fullName evidence="2">Uncharacterized protein</fullName>
    </submittedName>
</protein>
<dbReference type="EMBL" id="NIVC01000118">
    <property type="protein sequence ID" value="PAA90278.1"/>
    <property type="molecule type" value="Genomic_DNA"/>
</dbReference>
<comment type="caution">
    <text evidence="2">The sequence shown here is derived from an EMBL/GenBank/DDBJ whole genome shotgun (WGS) entry which is preliminary data.</text>
</comment>
<organism evidence="2 3">
    <name type="scientific">Macrostomum lignano</name>
    <dbReference type="NCBI Taxonomy" id="282301"/>
    <lineage>
        <taxon>Eukaryota</taxon>
        <taxon>Metazoa</taxon>
        <taxon>Spiralia</taxon>
        <taxon>Lophotrochozoa</taxon>
        <taxon>Platyhelminthes</taxon>
        <taxon>Rhabditophora</taxon>
        <taxon>Macrostomorpha</taxon>
        <taxon>Macrostomida</taxon>
        <taxon>Macrostomidae</taxon>
        <taxon>Macrostomum</taxon>
    </lineage>
</organism>
<keyword evidence="1" id="KW-0812">Transmembrane</keyword>
<reference evidence="2 3" key="1">
    <citation type="submission" date="2017-06" db="EMBL/GenBank/DDBJ databases">
        <title>A platform for efficient transgenesis in Macrostomum lignano, a flatworm model organism for stem cell research.</title>
        <authorList>
            <person name="Berezikov E."/>
        </authorList>
    </citation>
    <scope>NUCLEOTIDE SEQUENCE [LARGE SCALE GENOMIC DNA]</scope>
    <source>
        <strain evidence="2">DV1</strain>
        <tissue evidence="2">Whole organism</tissue>
    </source>
</reference>
<dbReference type="AlphaFoldDB" id="A0A267GW69"/>
<keyword evidence="3" id="KW-1185">Reference proteome</keyword>
<feature type="transmembrane region" description="Helical" evidence="1">
    <location>
        <begin position="12"/>
        <end position="31"/>
    </location>
</feature>
<keyword evidence="1" id="KW-0472">Membrane</keyword>
<evidence type="ECO:0000256" key="1">
    <source>
        <dbReference type="SAM" id="Phobius"/>
    </source>
</evidence>
<keyword evidence="1" id="KW-1133">Transmembrane helix</keyword>
<evidence type="ECO:0000313" key="2">
    <source>
        <dbReference type="EMBL" id="PAA90278.1"/>
    </source>
</evidence>
<name>A0A267GW69_9PLAT</name>
<gene>
    <name evidence="2" type="ORF">BOX15_Mlig011319g1</name>
</gene>
<accession>A0A267GW69</accession>
<proteinExistence type="predicted"/>
<sequence length="72" mass="7995">MAPLNNTELALLWYTFVCIAVACAMAAMSHLHAVLGVTHSWICPVSLAAAETELVRKLRISHKKTTAKYNRR</sequence>
<dbReference type="Proteomes" id="UP000215902">
    <property type="component" value="Unassembled WGS sequence"/>
</dbReference>
<evidence type="ECO:0000313" key="3">
    <source>
        <dbReference type="Proteomes" id="UP000215902"/>
    </source>
</evidence>